<comment type="caution">
    <text evidence="1">The sequence shown here is derived from an EMBL/GenBank/DDBJ whole genome shotgun (WGS) entry which is preliminary data.</text>
</comment>
<name>A0ABS7DPI7_9FIRM</name>
<keyword evidence="2" id="KW-1185">Reference proteome</keyword>
<proteinExistence type="predicted"/>
<gene>
    <name evidence="1" type="ORF">J5W02_10385</name>
</gene>
<evidence type="ECO:0000313" key="1">
    <source>
        <dbReference type="EMBL" id="MBW7573219.1"/>
    </source>
</evidence>
<organism evidence="1 2">
    <name type="scientific">Caproiciproducens faecalis</name>
    <dbReference type="NCBI Taxonomy" id="2820301"/>
    <lineage>
        <taxon>Bacteria</taxon>
        <taxon>Bacillati</taxon>
        <taxon>Bacillota</taxon>
        <taxon>Clostridia</taxon>
        <taxon>Eubacteriales</taxon>
        <taxon>Acutalibacteraceae</taxon>
        <taxon>Caproiciproducens</taxon>
    </lineage>
</organism>
<sequence>MKDTEWEGDLSMTGFGWDCTCGGDYSRRAARGRSLPHLFKDCTYDGRGAGAAAPEVAALRVFNPEYRILKARERIQGIFPCEEKDLNGMMKNFLSAANGSSSYSVPIELVFDRLKECEEPESGDLVPLTLIACKMQSGRVFCSVERLSYSGSDCAAAKHALRRALYTECPENLIRKFREQGYQSSAVLGKGDFTRQLRKVFGEQFGFAVI</sequence>
<evidence type="ECO:0000313" key="2">
    <source>
        <dbReference type="Proteomes" id="UP000719942"/>
    </source>
</evidence>
<dbReference type="RefSeq" id="WP_219965608.1">
    <property type="nucleotide sequence ID" value="NZ_JAGFNZ010000003.1"/>
</dbReference>
<protein>
    <submittedName>
        <fullName evidence="1">Uncharacterized protein</fullName>
    </submittedName>
</protein>
<accession>A0ABS7DPI7</accession>
<dbReference type="EMBL" id="JAGFNZ010000003">
    <property type="protein sequence ID" value="MBW7573219.1"/>
    <property type="molecule type" value="Genomic_DNA"/>
</dbReference>
<reference evidence="1 2" key="1">
    <citation type="submission" date="2021-03" db="EMBL/GenBank/DDBJ databases">
        <title>Caproiciproducens sp. nov. isolated from feces of cow.</title>
        <authorList>
            <person name="Choi J.-Y."/>
        </authorList>
    </citation>
    <scope>NUCLEOTIDE SEQUENCE [LARGE SCALE GENOMIC DNA]</scope>
    <source>
        <strain evidence="1 2">AGMB10547</strain>
    </source>
</reference>
<dbReference type="Proteomes" id="UP000719942">
    <property type="component" value="Unassembled WGS sequence"/>
</dbReference>